<gene>
    <name evidence="2" type="ordered locus">MLP_47670</name>
</gene>
<protein>
    <recommendedName>
        <fullName evidence="4">MoaD/ThiS family protein</fullName>
    </recommendedName>
</protein>
<evidence type="ECO:0000313" key="2">
    <source>
        <dbReference type="EMBL" id="BAK37781.1"/>
    </source>
</evidence>
<dbReference type="AlphaFoldDB" id="F5XF43"/>
<accession>F5XF43</accession>
<dbReference type="KEGG" id="mph:MLP_47670"/>
<keyword evidence="3" id="KW-1185">Reference proteome</keyword>
<dbReference type="EMBL" id="AP012204">
    <property type="protein sequence ID" value="BAK37781.1"/>
    <property type="molecule type" value="Genomic_DNA"/>
</dbReference>
<name>F5XF43_MICPN</name>
<proteinExistence type="predicted"/>
<dbReference type="InterPro" id="IPR016155">
    <property type="entry name" value="Mopterin_synth/thiamin_S_b"/>
</dbReference>
<reference evidence="2 3" key="1">
    <citation type="submission" date="2011-05" db="EMBL/GenBank/DDBJ databases">
        <title>Whole genome sequence of Microlunatus phosphovorus NM-1.</title>
        <authorList>
            <person name="Hosoyama A."/>
            <person name="Sasaki K."/>
            <person name="Harada T."/>
            <person name="Igarashi R."/>
            <person name="Kawakoshi A."/>
            <person name="Sasagawa M."/>
            <person name="Fukada J."/>
            <person name="Nakamura S."/>
            <person name="Katano Y."/>
            <person name="Hanada S."/>
            <person name="Kamagata Y."/>
            <person name="Nakamura N."/>
            <person name="Yamazaki S."/>
            <person name="Fujita N."/>
        </authorList>
    </citation>
    <scope>NUCLEOTIDE SEQUENCE [LARGE SCALE GENOMIC DNA]</scope>
    <source>
        <strain evidence="3">ATCC 700054 / DSM 10555 / JCM 9379 / NBRC 101784 / NCIMB 13414 / VKM Ac-1990 / NM-1</strain>
    </source>
</reference>
<sequence length="157" mass="16783">MTTHPPRSGRGACKPPGASSHSEDTPSVQVELVFWAGAKTVAGVASEIWPVDTLGAALRAAAERRRQERFDRLLQVCTVLIDGVVVHPADYDKVRHSPVRAEILPPFAGGESRWSDALRPSTLWRRGGGGVVRYMDICLTNRDEPGGAAGLALASST</sequence>
<organism evidence="2 3">
    <name type="scientific">Microlunatus phosphovorus (strain ATCC 700054 / DSM 10555 / JCM 9379 / NBRC 101784 / NCIMB 13414 / VKM Ac-1990 / NM-1)</name>
    <dbReference type="NCBI Taxonomy" id="1032480"/>
    <lineage>
        <taxon>Bacteria</taxon>
        <taxon>Bacillati</taxon>
        <taxon>Actinomycetota</taxon>
        <taxon>Actinomycetes</taxon>
        <taxon>Propionibacteriales</taxon>
        <taxon>Propionibacteriaceae</taxon>
        <taxon>Microlunatus</taxon>
    </lineage>
</organism>
<dbReference type="STRING" id="1032480.MLP_47670"/>
<dbReference type="HOGENOM" id="CLU_1675861_0_0_11"/>
<dbReference type="SUPFAM" id="SSF54285">
    <property type="entry name" value="MoaD/ThiS"/>
    <property type="match status" value="1"/>
</dbReference>
<evidence type="ECO:0000313" key="3">
    <source>
        <dbReference type="Proteomes" id="UP000007947"/>
    </source>
</evidence>
<dbReference type="Proteomes" id="UP000007947">
    <property type="component" value="Chromosome"/>
</dbReference>
<evidence type="ECO:0000256" key="1">
    <source>
        <dbReference type="SAM" id="MobiDB-lite"/>
    </source>
</evidence>
<evidence type="ECO:0008006" key="4">
    <source>
        <dbReference type="Google" id="ProtNLM"/>
    </source>
</evidence>
<feature type="region of interest" description="Disordered" evidence="1">
    <location>
        <begin position="1"/>
        <end position="24"/>
    </location>
</feature>